<dbReference type="OrthoDB" id="10335869at2759"/>
<protein>
    <submittedName>
        <fullName evidence="2">Uncharacterized protein</fullName>
    </submittedName>
</protein>
<dbReference type="Pfam" id="PF12586">
    <property type="entry name" value="DUF3760"/>
    <property type="match status" value="1"/>
</dbReference>
<sequence length="698" mass="76429">MTHEHQNVTSLSSSTSPRLPREPTATTIPVISATTTPRSAAFTPAYNLSGATSVSALSSQKTDARNSTRGMGLARGGDTAGSAVVDRATLRRSFTQPRVLTPTTAAGDISASPHSRERRYASLPPTFGPSHHSPFSPTHPSLPLGARAGTSHVQRHCRVNVREEDGSRREPTDDTLTLPPDVSTLRNSQFLSIASIINPPSASRTFADLEPVHYLILKELFLLQPVKVICLSPYLYQKFIPLLYHTASLAYSLFSGLTGFSSKIPVFRALSFLEVLHIKDLNGLMIFCTYTLPARRPWGHPLFPRLRRIIVHWDVIRSQAATTHALPQLHHSNQSPDRLSFHAPHPLPELVLHVELSSSYLWDTPAPYREIKALADIFTPSSLILLLSNSGLAAPTTLNHPTSSYPSFSDVRYDWPRIIPSLPLHWPSAHTLKIIVEPHLIPPKWPDVKAVAKREAAVKQDVGRSVCALVRDLEGQVRTMAQESFYVDTRAVGGAVSSGHAPAMFSSTSGGTSAPVAETGFTAAPNATHPTPPSPLHPHTYTPTFFTQLTFVQPPRLPQLVAQVILHIPRAKSFEDASLSLFGEPPWGIVARSESNQSEDEEEQCSTKDGEEDDEDSADEASLPCPPHPALVNYPCVLIHTHTASFFDGHALFEEFDEQEWGARSSWRKARLEGEEGEDCACNECTPFILYPPGGPVC</sequence>
<feature type="compositionally biased region" description="Low complexity" evidence="1">
    <location>
        <begin position="9"/>
        <end position="18"/>
    </location>
</feature>
<feature type="region of interest" description="Disordered" evidence="1">
    <location>
        <begin position="506"/>
        <end position="535"/>
    </location>
</feature>
<evidence type="ECO:0000313" key="3">
    <source>
        <dbReference type="Proteomes" id="UP000094065"/>
    </source>
</evidence>
<feature type="region of interest" description="Disordered" evidence="1">
    <location>
        <begin position="1"/>
        <end position="29"/>
    </location>
</feature>
<dbReference type="EMBL" id="AWGJ01000004">
    <property type="protein sequence ID" value="ODN80356.1"/>
    <property type="molecule type" value="Genomic_DNA"/>
</dbReference>
<accession>A0A1E3HX60</accession>
<feature type="region of interest" description="Disordered" evidence="1">
    <location>
        <begin position="592"/>
        <end position="626"/>
    </location>
</feature>
<gene>
    <name evidence="2" type="ORF">L202_02616</name>
</gene>
<feature type="compositionally biased region" description="Polar residues" evidence="1">
    <location>
        <begin position="92"/>
        <end position="104"/>
    </location>
</feature>
<dbReference type="InterPro" id="IPR022235">
    <property type="entry name" value="DUF3760"/>
</dbReference>
<evidence type="ECO:0000256" key="1">
    <source>
        <dbReference type="SAM" id="MobiDB-lite"/>
    </source>
</evidence>
<evidence type="ECO:0000313" key="2">
    <source>
        <dbReference type="EMBL" id="ODN80356.1"/>
    </source>
</evidence>
<dbReference type="Proteomes" id="UP000094065">
    <property type="component" value="Unassembled WGS sequence"/>
</dbReference>
<feature type="compositionally biased region" description="Acidic residues" evidence="1">
    <location>
        <begin position="597"/>
        <end position="619"/>
    </location>
</feature>
<comment type="caution">
    <text evidence="2">The sequence shown here is derived from an EMBL/GenBank/DDBJ whole genome shotgun (WGS) entry which is preliminary data.</text>
</comment>
<feature type="compositionally biased region" description="Polar residues" evidence="1">
    <location>
        <begin position="55"/>
        <end position="69"/>
    </location>
</feature>
<dbReference type="GeneID" id="30153925"/>
<proteinExistence type="predicted"/>
<dbReference type="RefSeq" id="XP_018994922.1">
    <property type="nucleotide sequence ID" value="XM_019136253.1"/>
</dbReference>
<feature type="region of interest" description="Disordered" evidence="1">
    <location>
        <begin position="55"/>
        <end position="179"/>
    </location>
</feature>
<reference evidence="2 3" key="1">
    <citation type="submission" date="2016-06" db="EMBL/GenBank/DDBJ databases">
        <title>Evolution of pathogenesis and genome organization in the Tremellales.</title>
        <authorList>
            <person name="Cuomo C."/>
            <person name="Litvintseva A."/>
            <person name="Heitman J."/>
            <person name="Chen Y."/>
            <person name="Sun S."/>
            <person name="Springer D."/>
            <person name="Dromer F."/>
            <person name="Young S."/>
            <person name="Zeng Q."/>
            <person name="Chapman S."/>
            <person name="Gujja S."/>
            <person name="Saif S."/>
            <person name="Birren B."/>
        </authorList>
    </citation>
    <scope>NUCLEOTIDE SEQUENCE [LARGE SCALE GENOMIC DNA]</scope>
    <source>
        <strain evidence="2 3">CBS 6039</strain>
    </source>
</reference>
<name>A0A1E3HX60_9TREE</name>
<keyword evidence="3" id="KW-1185">Reference proteome</keyword>
<feature type="compositionally biased region" description="Basic and acidic residues" evidence="1">
    <location>
        <begin position="160"/>
        <end position="172"/>
    </location>
</feature>
<dbReference type="AlphaFoldDB" id="A0A1E3HX60"/>
<organism evidence="2 3">
    <name type="scientific">Cryptococcus amylolentus CBS 6039</name>
    <dbReference type="NCBI Taxonomy" id="1295533"/>
    <lineage>
        <taxon>Eukaryota</taxon>
        <taxon>Fungi</taxon>
        <taxon>Dikarya</taxon>
        <taxon>Basidiomycota</taxon>
        <taxon>Agaricomycotina</taxon>
        <taxon>Tremellomycetes</taxon>
        <taxon>Tremellales</taxon>
        <taxon>Cryptococcaceae</taxon>
        <taxon>Cryptococcus</taxon>
    </lineage>
</organism>
<feature type="compositionally biased region" description="Low complexity" evidence="1">
    <location>
        <begin position="124"/>
        <end position="144"/>
    </location>
</feature>